<proteinExistence type="predicted"/>
<keyword evidence="1" id="KW-1133">Transmembrane helix</keyword>
<protein>
    <submittedName>
        <fullName evidence="3">Uncharacterized protein</fullName>
    </submittedName>
</protein>
<sequence>MLCKKDQGGSYPKGEGGVGGVIIVGLALAKVTLHFGYLFADDLTRAVNQFYSPPSGEGWFSQPPTPTPPPENSGLELIPGARIEGDGPAPGSEGEKLKKLHAVVEGHLRRYCASEDGLKRFPCLKEKNKEDLTYFAQHFSITELDIDTKSEAEIASLSAYLGPFRKIKTLFHMYFSKYFESD</sequence>
<feature type="transmembrane region" description="Helical" evidence="1">
    <location>
        <begin position="20"/>
        <end position="40"/>
    </location>
</feature>
<evidence type="ECO:0000313" key="2">
    <source>
        <dbReference type="EMBL" id="KAH0739317.1"/>
    </source>
</evidence>
<comment type="caution">
    <text evidence="3">The sequence shown here is derived from an EMBL/GenBank/DDBJ whole genome shotgun (WGS) entry which is preliminary data.</text>
</comment>
<dbReference type="Proteomes" id="UP000826656">
    <property type="component" value="Unassembled WGS sequence"/>
</dbReference>
<organism evidence="3 4">
    <name type="scientific">Solanum tuberosum</name>
    <name type="common">Potato</name>
    <dbReference type="NCBI Taxonomy" id="4113"/>
    <lineage>
        <taxon>Eukaryota</taxon>
        <taxon>Viridiplantae</taxon>
        <taxon>Streptophyta</taxon>
        <taxon>Embryophyta</taxon>
        <taxon>Tracheophyta</taxon>
        <taxon>Spermatophyta</taxon>
        <taxon>Magnoliopsida</taxon>
        <taxon>eudicotyledons</taxon>
        <taxon>Gunneridae</taxon>
        <taxon>Pentapetalae</taxon>
        <taxon>asterids</taxon>
        <taxon>lamiids</taxon>
        <taxon>Solanales</taxon>
        <taxon>Solanaceae</taxon>
        <taxon>Solanoideae</taxon>
        <taxon>Solaneae</taxon>
        <taxon>Solanum</taxon>
    </lineage>
</organism>
<dbReference type="EMBL" id="JAIVGD010000028">
    <property type="protein sequence ID" value="KAH0739317.1"/>
    <property type="molecule type" value="Genomic_DNA"/>
</dbReference>
<gene>
    <name evidence="3" type="ORF">KY290_009438</name>
    <name evidence="2" type="ORF">KY290_038022</name>
</gene>
<name>A0ABQ7WB74_SOLTU</name>
<dbReference type="EMBL" id="JAIVGD010000003">
    <property type="protein sequence ID" value="KAH0778027.1"/>
    <property type="molecule type" value="Genomic_DNA"/>
</dbReference>
<accession>A0ABQ7WB74</accession>
<evidence type="ECO:0000256" key="1">
    <source>
        <dbReference type="SAM" id="Phobius"/>
    </source>
</evidence>
<evidence type="ECO:0000313" key="3">
    <source>
        <dbReference type="EMBL" id="KAH0778027.1"/>
    </source>
</evidence>
<evidence type="ECO:0000313" key="4">
    <source>
        <dbReference type="Proteomes" id="UP000826656"/>
    </source>
</evidence>
<reference evidence="3 4" key="1">
    <citation type="journal article" date="2021" name="bioRxiv">
        <title>Chromosome-scale and haplotype-resolved genome assembly of a tetraploid potato cultivar.</title>
        <authorList>
            <person name="Sun H."/>
            <person name="Jiao W.-B."/>
            <person name="Krause K."/>
            <person name="Campoy J.A."/>
            <person name="Goel M."/>
            <person name="Folz-Donahue K."/>
            <person name="Kukat C."/>
            <person name="Huettel B."/>
            <person name="Schneeberger K."/>
        </authorList>
    </citation>
    <scope>NUCLEOTIDE SEQUENCE [LARGE SCALE GENOMIC DNA]</scope>
    <source>
        <strain evidence="3">SolTubOtavaFocal</strain>
        <tissue evidence="3">Leaves</tissue>
    </source>
</reference>
<keyword evidence="4" id="KW-1185">Reference proteome</keyword>
<keyword evidence="1" id="KW-0812">Transmembrane</keyword>
<keyword evidence="1" id="KW-0472">Membrane</keyword>